<sequence length="126" mass="13426">MPDPKGTDEYHEYVKQVVLEVPGAIAASIAGVDGISLAGYSQVSDFDFGLVDAELASMHRTSQKASRGMTAGEVGEVVIVCAKATFIVHPIGNEFYLSITLKGEKSLGLARVVARRMADELKKSLV</sequence>
<dbReference type="Proteomes" id="UP000315525">
    <property type="component" value="Unassembled WGS sequence"/>
</dbReference>
<evidence type="ECO:0000313" key="3">
    <source>
        <dbReference type="Proteomes" id="UP000315525"/>
    </source>
</evidence>
<name>A0A523UUW8_UNCT6</name>
<dbReference type="SUPFAM" id="SSF103196">
    <property type="entry name" value="Roadblock/LC7 domain"/>
    <property type="match status" value="1"/>
</dbReference>
<dbReference type="EMBL" id="SOJN01000056">
    <property type="protein sequence ID" value="TET46353.1"/>
    <property type="molecule type" value="Genomic_DNA"/>
</dbReference>
<evidence type="ECO:0000259" key="1">
    <source>
        <dbReference type="SMART" id="SM00960"/>
    </source>
</evidence>
<proteinExistence type="predicted"/>
<dbReference type="AlphaFoldDB" id="A0A523UUW8"/>
<organism evidence="2 3">
    <name type="scientific">candidate division TA06 bacterium</name>
    <dbReference type="NCBI Taxonomy" id="2250710"/>
    <lineage>
        <taxon>Bacteria</taxon>
        <taxon>Bacteria division TA06</taxon>
    </lineage>
</organism>
<dbReference type="Gene3D" id="3.30.450.30">
    <property type="entry name" value="Dynein light chain 2a, cytoplasmic"/>
    <property type="match status" value="1"/>
</dbReference>
<dbReference type="SMART" id="SM00960">
    <property type="entry name" value="Robl_LC7"/>
    <property type="match status" value="1"/>
</dbReference>
<protein>
    <recommendedName>
        <fullName evidence="1">Roadblock/LAMTOR2 domain-containing protein</fullName>
    </recommendedName>
</protein>
<comment type="caution">
    <text evidence="2">The sequence shown here is derived from an EMBL/GenBank/DDBJ whole genome shotgun (WGS) entry which is preliminary data.</text>
</comment>
<accession>A0A523UUW8</accession>
<evidence type="ECO:0000313" key="2">
    <source>
        <dbReference type="EMBL" id="TET46353.1"/>
    </source>
</evidence>
<feature type="domain" description="Roadblock/LAMTOR2" evidence="1">
    <location>
        <begin position="15"/>
        <end position="101"/>
    </location>
</feature>
<dbReference type="InterPro" id="IPR004942">
    <property type="entry name" value="Roadblock/LAMTOR2_dom"/>
</dbReference>
<reference evidence="2 3" key="1">
    <citation type="submission" date="2019-03" db="EMBL/GenBank/DDBJ databases">
        <title>Metabolic potential of uncultured bacteria and archaea associated with petroleum seepage in deep-sea sediments.</title>
        <authorList>
            <person name="Dong X."/>
            <person name="Hubert C."/>
        </authorList>
    </citation>
    <scope>NUCLEOTIDE SEQUENCE [LARGE SCALE GENOMIC DNA]</scope>
    <source>
        <strain evidence="2">E44_bin18</strain>
    </source>
</reference>
<gene>
    <name evidence="2" type="ORF">E3J62_04480</name>
</gene>